<evidence type="ECO:0000256" key="1">
    <source>
        <dbReference type="SAM" id="SignalP"/>
    </source>
</evidence>
<feature type="signal peptide" evidence="1">
    <location>
        <begin position="1"/>
        <end position="18"/>
    </location>
</feature>
<organism evidence="2 3">
    <name type="scientific">Blumeria hordei</name>
    <name type="common">Barley powdery mildew</name>
    <name type="synonym">Blumeria graminis f. sp. hordei</name>
    <dbReference type="NCBI Taxonomy" id="2867405"/>
    <lineage>
        <taxon>Eukaryota</taxon>
        <taxon>Fungi</taxon>
        <taxon>Dikarya</taxon>
        <taxon>Ascomycota</taxon>
        <taxon>Pezizomycotina</taxon>
        <taxon>Leotiomycetes</taxon>
        <taxon>Erysiphales</taxon>
        <taxon>Erysiphaceae</taxon>
        <taxon>Blumeria</taxon>
    </lineage>
</organism>
<protein>
    <submittedName>
        <fullName evidence="2">Uncharacterized protein</fullName>
    </submittedName>
</protein>
<evidence type="ECO:0000313" key="3">
    <source>
        <dbReference type="Proteomes" id="UP000275772"/>
    </source>
</evidence>
<proteinExistence type="predicted"/>
<keyword evidence="1" id="KW-0732">Signal</keyword>
<feature type="chain" id="PRO_5017070680" evidence="1">
    <location>
        <begin position="19"/>
        <end position="341"/>
    </location>
</feature>
<reference evidence="2 3" key="1">
    <citation type="submission" date="2017-11" db="EMBL/GenBank/DDBJ databases">
        <authorList>
            <person name="Kracher B."/>
        </authorList>
    </citation>
    <scope>NUCLEOTIDE SEQUENCE [LARGE SCALE GENOMIC DNA]</scope>
    <source>
        <strain evidence="2 3">RACE1</strain>
    </source>
</reference>
<dbReference type="Proteomes" id="UP000275772">
    <property type="component" value="Unassembled WGS sequence"/>
</dbReference>
<dbReference type="EMBL" id="UNSH01000006">
    <property type="protein sequence ID" value="SZE99937.1"/>
    <property type="molecule type" value="Genomic_DNA"/>
</dbReference>
<sequence length="341" mass="38728">MQCIFAVLLRVAWWSSTTKLLVLVSPYQTGHYGVYDPPTNGRFPRPDDDSDIMMSVNRFMQPGTYNALYCSPNLELSQMISRIVGGLTQVMEPKNSLFGVKKGKFESCYESIRIRNKAKLKPDALKMSEIIRDTSCTEKVIASLASGNKISIHGMYSSFSPSRSTGTLFIEADKPIPMSKLIMRGHFFPRPGTYRWRAMAWYLGHLRVFGKCTDKDVWFLLDDIGDEWKSGKSIYRFLSVLNDEVGKDTILTKKSKILRRPWGDAAPRISKIDSTTAQSGDGTHYYKQKIMLGRFPASKPWGTFGSHIDCAELDPPVVLSSKNDRFGKKRFKNLHKKKETH</sequence>
<dbReference type="VEuPathDB" id="FungiDB:BLGHR1_10658"/>
<name>A0A383UJA0_BLUHO</name>
<gene>
    <name evidence="2" type="ORF">BLGHR1_10658</name>
</gene>
<dbReference type="AlphaFoldDB" id="A0A383UJA0"/>
<evidence type="ECO:0000313" key="2">
    <source>
        <dbReference type="EMBL" id="SZE99937.1"/>
    </source>
</evidence>
<accession>A0A383UJA0</accession>